<reference evidence="1" key="1">
    <citation type="submission" date="2023-03" db="EMBL/GenBank/DDBJ databases">
        <title>Amycolatopsis taiwanensis NBRC 103393.</title>
        <authorList>
            <person name="Ichikawa N."/>
            <person name="Sato H."/>
            <person name="Tonouchi N."/>
        </authorList>
    </citation>
    <scope>NUCLEOTIDE SEQUENCE</scope>
    <source>
        <strain evidence="1">NBRC 103393</strain>
    </source>
</reference>
<proteinExistence type="predicted"/>
<name>A0A9W6VJ37_9PSEU</name>
<dbReference type="RefSeq" id="WP_027945812.1">
    <property type="nucleotide sequence ID" value="NZ_BSTI01000014.1"/>
</dbReference>
<dbReference type="AlphaFoldDB" id="A0A9W6VJ37"/>
<sequence length="76" mass="8568">MVRKFNEDDERLRDTGPQLLEVMRFRNAVEDVARHAEALFAAGATRVEFGTRHGVTDRHGVELLGRAVLPAPRGER</sequence>
<protein>
    <submittedName>
        <fullName evidence="1">Uncharacterized protein</fullName>
    </submittedName>
</protein>
<dbReference type="EMBL" id="BSTI01000014">
    <property type="protein sequence ID" value="GLY69114.1"/>
    <property type="molecule type" value="Genomic_DNA"/>
</dbReference>
<evidence type="ECO:0000313" key="2">
    <source>
        <dbReference type="Proteomes" id="UP001165136"/>
    </source>
</evidence>
<organism evidence="1 2">
    <name type="scientific">Amycolatopsis taiwanensis</name>
    <dbReference type="NCBI Taxonomy" id="342230"/>
    <lineage>
        <taxon>Bacteria</taxon>
        <taxon>Bacillati</taxon>
        <taxon>Actinomycetota</taxon>
        <taxon>Actinomycetes</taxon>
        <taxon>Pseudonocardiales</taxon>
        <taxon>Pseudonocardiaceae</taxon>
        <taxon>Amycolatopsis</taxon>
    </lineage>
</organism>
<keyword evidence="2" id="KW-1185">Reference proteome</keyword>
<dbReference type="Proteomes" id="UP001165136">
    <property type="component" value="Unassembled WGS sequence"/>
</dbReference>
<evidence type="ECO:0000313" key="1">
    <source>
        <dbReference type="EMBL" id="GLY69114.1"/>
    </source>
</evidence>
<accession>A0A9W6VJ37</accession>
<comment type="caution">
    <text evidence="1">The sequence shown here is derived from an EMBL/GenBank/DDBJ whole genome shotgun (WGS) entry which is preliminary data.</text>
</comment>
<gene>
    <name evidence="1" type="ORF">Atai01_57330</name>
</gene>